<evidence type="ECO:0000313" key="4">
    <source>
        <dbReference type="EMBL" id="CAK9174871.1"/>
    </source>
</evidence>
<dbReference type="Pfam" id="PF02458">
    <property type="entry name" value="Transferase"/>
    <property type="match status" value="1"/>
</dbReference>
<evidence type="ECO:0000313" key="6">
    <source>
        <dbReference type="Proteomes" id="UP001642360"/>
    </source>
</evidence>
<comment type="similarity">
    <text evidence="1">Belongs to the plant acyltransferase family.</text>
</comment>
<keyword evidence="6" id="KW-1185">Reference proteome</keyword>
<reference evidence="4 6" key="1">
    <citation type="submission" date="2024-02" db="EMBL/GenBank/DDBJ databases">
        <authorList>
            <person name="Vignale AGUSTIN F."/>
            <person name="Sosa J E."/>
            <person name="Modenutti C."/>
        </authorList>
    </citation>
    <scope>NUCLEOTIDE SEQUENCE [LARGE SCALE GENOMIC DNA]</scope>
</reference>
<keyword evidence="3" id="KW-0012">Acyltransferase</keyword>
<dbReference type="EMBL" id="CAUOFW020006475">
    <property type="protein sequence ID" value="CAK9174871.1"/>
    <property type="molecule type" value="Genomic_DNA"/>
</dbReference>
<sequence>MEKMKVEIISTETIRPSSPTPTHLRTYKMSRFDQISPKVYLPIIFYYPVSEDHLNVKQISARLKDSLSETLSRFHPLAGRIKNEDASVDCNDEGVMFSEARVNCDLLEVLRDPKTDLLSQFLPCSLVPTVPLDAVPQVAVQLNIFESGGIVIGFCSFHLVADGTSWSAFLKCWSSIARGSYSYDEELISPDFSVTSKLFPPMESQKSNAFLIDNRWLSLGRGVRRRFVFDAAAISVLKGKAASQIVPEPSRFEAVSAFVWKSALAASRAAFGSHKLQPSIMSFPANMRPRTVLPLSKNPIGNCAWGVVVPYPAEETELQGLVGRIRAEIEKIDNNFVLSLQDGEKFRVITKSREEPEEIYPNAKPEMYAFTNWCKLGYNEVDFGWGKPIWVSNIGGDSNAYYIRNVILMETSCGQGIEAWMMLHEKVMEILENDAEFSAMATLNPSIADRASCHKE</sequence>
<comment type="caution">
    <text evidence="4">The sequence shown here is derived from an EMBL/GenBank/DDBJ whole genome shotgun (WGS) entry which is preliminary data.</text>
</comment>
<evidence type="ECO:0000256" key="1">
    <source>
        <dbReference type="ARBA" id="ARBA00009861"/>
    </source>
</evidence>
<evidence type="ECO:0000256" key="3">
    <source>
        <dbReference type="ARBA" id="ARBA00023315"/>
    </source>
</evidence>
<dbReference type="GO" id="GO:0016746">
    <property type="term" value="F:acyltransferase activity"/>
    <property type="evidence" value="ECO:0007669"/>
    <property type="project" value="UniProtKB-KW"/>
</dbReference>
<evidence type="ECO:0000313" key="5">
    <source>
        <dbReference type="EMBL" id="CAK9179395.1"/>
    </source>
</evidence>
<organism evidence="4 6">
    <name type="scientific">Ilex paraguariensis</name>
    <name type="common">yerba mate</name>
    <dbReference type="NCBI Taxonomy" id="185542"/>
    <lineage>
        <taxon>Eukaryota</taxon>
        <taxon>Viridiplantae</taxon>
        <taxon>Streptophyta</taxon>
        <taxon>Embryophyta</taxon>
        <taxon>Tracheophyta</taxon>
        <taxon>Spermatophyta</taxon>
        <taxon>Magnoliopsida</taxon>
        <taxon>eudicotyledons</taxon>
        <taxon>Gunneridae</taxon>
        <taxon>Pentapetalae</taxon>
        <taxon>asterids</taxon>
        <taxon>campanulids</taxon>
        <taxon>Aquifoliales</taxon>
        <taxon>Aquifoliaceae</taxon>
        <taxon>Ilex</taxon>
    </lineage>
</organism>
<dbReference type="PANTHER" id="PTHR31623:SF110">
    <property type="entry name" value="VINORINE SYNTHASE-LIKE"/>
    <property type="match status" value="1"/>
</dbReference>
<keyword evidence="2" id="KW-0808">Transferase</keyword>
<name>A0ABC8U7A8_9AQUA</name>
<evidence type="ECO:0000256" key="2">
    <source>
        <dbReference type="ARBA" id="ARBA00022679"/>
    </source>
</evidence>
<protein>
    <submittedName>
        <fullName evidence="4">Uncharacterized protein</fullName>
    </submittedName>
</protein>
<dbReference type="InterPro" id="IPR023213">
    <property type="entry name" value="CAT-like_dom_sf"/>
</dbReference>
<accession>A0ABC8U7A8</accession>
<dbReference type="Gene3D" id="3.30.559.10">
    <property type="entry name" value="Chloramphenicol acetyltransferase-like domain"/>
    <property type="match status" value="2"/>
</dbReference>
<dbReference type="AlphaFoldDB" id="A0ABC8U7A8"/>
<dbReference type="PANTHER" id="PTHR31623">
    <property type="entry name" value="F21J9.9"/>
    <property type="match status" value="1"/>
</dbReference>
<gene>
    <name evidence="4" type="ORF">ILEXP_LOCUS44640</name>
    <name evidence="5" type="ORF">ILEXP_LOCUS49327</name>
</gene>
<dbReference type="EMBL" id="CAUOFW020007491">
    <property type="protein sequence ID" value="CAK9179395.1"/>
    <property type="molecule type" value="Genomic_DNA"/>
</dbReference>
<dbReference type="Proteomes" id="UP001642360">
    <property type="component" value="Unassembled WGS sequence"/>
</dbReference>
<proteinExistence type="inferred from homology"/>